<feature type="region of interest" description="Disordered" evidence="5">
    <location>
        <begin position="572"/>
        <end position="609"/>
    </location>
</feature>
<keyword evidence="2 4" id="KW-0238">DNA-binding</keyword>
<feature type="compositionally biased region" description="Low complexity" evidence="5">
    <location>
        <begin position="773"/>
        <end position="791"/>
    </location>
</feature>
<organism evidence="7 8">
    <name type="scientific">Patiria miniata</name>
    <name type="common">Bat star</name>
    <name type="synonym">Asterina miniata</name>
    <dbReference type="NCBI Taxonomy" id="46514"/>
    <lineage>
        <taxon>Eukaryota</taxon>
        <taxon>Metazoa</taxon>
        <taxon>Echinodermata</taxon>
        <taxon>Eleutherozoa</taxon>
        <taxon>Asterozoa</taxon>
        <taxon>Asteroidea</taxon>
        <taxon>Valvatacea</taxon>
        <taxon>Valvatida</taxon>
        <taxon>Asterinidae</taxon>
        <taxon>Patiria</taxon>
    </lineage>
</organism>
<dbReference type="GeneID" id="119724641"/>
<dbReference type="CDD" id="cd21998">
    <property type="entry name" value="HMG-box_UBF1_rpt1-like"/>
    <property type="match status" value="1"/>
</dbReference>
<dbReference type="AlphaFoldDB" id="A0A913ZIT7"/>
<evidence type="ECO:0000256" key="5">
    <source>
        <dbReference type="SAM" id="MobiDB-lite"/>
    </source>
</evidence>
<feature type="domain" description="HMG box" evidence="6">
    <location>
        <begin position="449"/>
        <end position="517"/>
    </location>
</feature>
<comment type="subcellular location">
    <subcellularLocation>
        <location evidence="1">Nucleus</location>
    </subcellularLocation>
</comment>
<dbReference type="PROSITE" id="PS50118">
    <property type="entry name" value="HMG_BOX_2"/>
    <property type="match status" value="5"/>
</dbReference>
<feature type="compositionally biased region" description="Basic and acidic residues" evidence="5">
    <location>
        <begin position="817"/>
        <end position="837"/>
    </location>
</feature>
<feature type="compositionally biased region" description="Basic residues" evidence="5">
    <location>
        <begin position="697"/>
        <end position="707"/>
    </location>
</feature>
<feature type="domain" description="HMG box" evidence="6">
    <location>
        <begin position="602"/>
        <end position="668"/>
    </location>
</feature>
<feature type="compositionally biased region" description="Acidic residues" evidence="5">
    <location>
        <begin position="753"/>
        <end position="772"/>
    </location>
</feature>
<feature type="compositionally biased region" description="Low complexity" evidence="5">
    <location>
        <begin position="733"/>
        <end position="752"/>
    </location>
</feature>
<feature type="compositionally biased region" description="Acidic residues" evidence="5">
    <location>
        <begin position="792"/>
        <end position="801"/>
    </location>
</feature>
<feature type="DNA-binding region" description="HMG box" evidence="4">
    <location>
        <begin position="347"/>
        <end position="413"/>
    </location>
</feature>
<dbReference type="Proteomes" id="UP000887568">
    <property type="component" value="Unplaced"/>
</dbReference>
<feature type="compositionally biased region" description="Low complexity" evidence="5">
    <location>
        <begin position="838"/>
        <end position="850"/>
    </location>
</feature>
<feature type="compositionally biased region" description="Acidic residues" evidence="5">
    <location>
        <begin position="511"/>
        <end position="529"/>
    </location>
</feature>
<feature type="DNA-binding region" description="HMG box" evidence="4">
    <location>
        <begin position="247"/>
        <end position="315"/>
    </location>
</feature>
<proteinExistence type="predicted"/>
<dbReference type="PANTHER" id="PTHR46318:SF3">
    <property type="entry name" value="UPSTREAM BINDING TRANSCRIPTION FACTOR"/>
    <property type="match status" value="1"/>
</dbReference>
<accession>A0A913ZIT7</accession>
<feature type="compositionally biased region" description="Polar residues" evidence="5">
    <location>
        <begin position="574"/>
        <end position="584"/>
    </location>
</feature>
<feature type="domain" description="HMG box" evidence="6">
    <location>
        <begin position="347"/>
        <end position="413"/>
    </location>
</feature>
<dbReference type="RefSeq" id="XP_038051707.1">
    <property type="nucleotide sequence ID" value="XM_038195779.1"/>
</dbReference>
<dbReference type="SUPFAM" id="SSF47095">
    <property type="entry name" value="HMG-box"/>
    <property type="match status" value="6"/>
</dbReference>
<evidence type="ECO:0000259" key="6">
    <source>
        <dbReference type="PROSITE" id="PS50118"/>
    </source>
</evidence>
<feature type="domain" description="HMG box" evidence="6">
    <location>
        <begin position="160"/>
        <end position="228"/>
    </location>
</feature>
<keyword evidence="3 4" id="KW-0539">Nucleus</keyword>
<evidence type="ECO:0000256" key="3">
    <source>
        <dbReference type="ARBA" id="ARBA00023242"/>
    </source>
</evidence>
<feature type="region of interest" description="Disordered" evidence="5">
    <location>
        <begin position="33"/>
        <end position="67"/>
    </location>
</feature>
<dbReference type="GO" id="GO:0003677">
    <property type="term" value="F:DNA binding"/>
    <property type="evidence" value="ECO:0007669"/>
    <property type="project" value="UniProtKB-UniRule"/>
</dbReference>
<feature type="region of interest" description="Disordered" evidence="5">
    <location>
        <begin position="468"/>
        <end position="539"/>
    </location>
</feature>
<dbReference type="EnsemblMetazoa" id="XM_038195779.1">
    <property type="protein sequence ID" value="XP_038051707.1"/>
    <property type="gene ID" value="LOC119724641"/>
</dbReference>
<dbReference type="CDD" id="cd21999">
    <property type="entry name" value="HMG-box_UBF1_rpt2"/>
    <property type="match status" value="1"/>
</dbReference>
<sequence>MKFSGRCPLELTRELLGLISIIIASSWPTRRVSPVTRGKKRVSSAADSQPAQNQEPAKKHAKTGGSSASVFSLADRTQLIHNIQEHSPKTDKHSYKVCIAKIDWNKVRFGDFTPEVCKKEWDIIQNEIRKYRTMAEVTADALQVVQNPFSHRKLVHPDLPKQPLTPFFMFYSEKAKKFKKKHPEMPQYEISRSLAIKFKELPEHKKAKYNQKYGDQRLMYQKELATFLAEHPEYKKDSRHGGGGPKPPKLLNPYQLWSNKRFEALQRDDHEVTRGQMDTQLREEWKNMPDKKRVKWINKALEEQTKYGKDIEEYIEQNPNFKVPEIKKPLLTKKEVKLKEGMDGKPFKPPANAYNLFCSEMLKQMGHMGSNTRAKMMECSALWSDTEAKKKLDYKDRVEKLKVQYKKELEKYIESLPVEDREKYAPELEAIERQAKKTPKASNSASSRVKKPVSALFLYTKEHRRAFKDENPKMSETGVTRSLARQFGELSEREKEKYRRKAQEARKVQEEESEEEEDEDDEADDDDEEPNKTGVGMYTSHHLSAYMAEHELKKTAATTRLKEAWEKLKKSEKTQWVQKAAESNRQAKRKHLDRQLLKGEPDKPLNSGYRIFTAEHMRTEDIKALPSTERIKAVAGKWRDLSAYGKKRYEAKKEKLMKEYKKEIDKYRKSLSKEDRDRYDELKKAGLSKYSREVTKKKPKVKRKKKAAASDEEEEEESEEEEDSDEESEDDSSSASSGSGSEANSSDAAASGSDDDDDEEEEEEEEEEDGEDASSSGSSSSTSASSEASSSSEEEEEEEVEQQPAKGKAAKGKGQAKAKEEVAVKEEPKENGEKEDSGSSSESESSSSEASSEEESD</sequence>
<keyword evidence="8" id="KW-1185">Reference proteome</keyword>
<protein>
    <recommendedName>
        <fullName evidence="6">HMG box domain-containing protein</fullName>
    </recommendedName>
</protein>
<feature type="compositionally biased region" description="Basic and acidic residues" evidence="5">
    <location>
        <begin position="666"/>
        <end position="696"/>
    </location>
</feature>
<evidence type="ECO:0000313" key="7">
    <source>
        <dbReference type="EnsemblMetazoa" id="XP_038051707.1"/>
    </source>
</evidence>
<dbReference type="Pfam" id="PF00505">
    <property type="entry name" value="HMG_box"/>
    <property type="match status" value="4"/>
</dbReference>
<reference evidence="7" key="1">
    <citation type="submission" date="2022-11" db="UniProtKB">
        <authorList>
            <consortium name="EnsemblMetazoa"/>
        </authorList>
    </citation>
    <scope>IDENTIFICATION</scope>
</reference>
<evidence type="ECO:0000256" key="4">
    <source>
        <dbReference type="PROSITE-ProRule" id="PRU00267"/>
    </source>
</evidence>
<feature type="domain" description="HMG box" evidence="6">
    <location>
        <begin position="247"/>
        <end position="315"/>
    </location>
</feature>
<feature type="compositionally biased region" description="Acidic residues" evidence="5">
    <location>
        <begin position="710"/>
        <end position="732"/>
    </location>
</feature>
<dbReference type="OMA" id="DKARFHT"/>
<feature type="compositionally biased region" description="Basic and acidic residues" evidence="5">
    <location>
        <begin position="490"/>
        <end position="510"/>
    </location>
</feature>
<dbReference type="InterPro" id="IPR009071">
    <property type="entry name" value="HMG_box_dom"/>
</dbReference>
<evidence type="ECO:0000256" key="2">
    <source>
        <dbReference type="ARBA" id="ARBA00023125"/>
    </source>
</evidence>
<dbReference type="GO" id="GO:0005634">
    <property type="term" value="C:nucleus"/>
    <property type="evidence" value="ECO:0007669"/>
    <property type="project" value="UniProtKB-SubCell"/>
</dbReference>
<feature type="DNA-binding region" description="HMG box" evidence="4">
    <location>
        <begin position="449"/>
        <end position="517"/>
    </location>
</feature>
<feature type="compositionally biased region" description="Polar residues" evidence="5">
    <location>
        <begin position="45"/>
        <end position="55"/>
    </location>
</feature>
<feature type="compositionally biased region" description="Basic and acidic residues" evidence="5">
    <location>
        <begin position="593"/>
        <end position="603"/>
    </location>
</feature>
<dbReference type="InterPro" id="IPR051762">
    <property type="entry name" value="UBF1"/>
</dbReference>
<dbReference type="OrthoDB" id="1919336at2759"/>
<feature type="region of interest" description="Disordered" evidence="5">
    <location>
        <begin position="666"/>
        <end position="857"/>
    </location>
</feature>
<dbReference type="CTD" id="7343"/>
<name>A0A913ZIT7_PATMI</name>
<evidence type="ECO:0000313" key="8">
    <source>
        <dbReference type="Proteomes" id="UP000887568"/>
    </source>
</evidence>
<dbReference type="SMART" id="SM00398">
    <property type="entry name" value="HMG"/>
    <property type="match status" value="6"/>
</dbReference>
<dbReference type="InterPro" id="IPR036910">
    <property type="entry name" value="HMG_box_dom_sf"/>
</dbReference>
<feature type="DNA-binding region" description="HMG box" evidence="4">
    <location>
        <begin position="160"/>
        <end position="228"/>
    </location>
</feature>
<evidence type="ECO:0000256" key="1">
    <source>
        <dbReference type="ARBA" id="ARBA00004123"/>
    </source>
</evidence>
<feature type="DNA-binding region" description="HMG box" evidence="4">
    <location>
        <begin position="602"/>
        <end position="668"/>
    </location>
</feature>
<dbReference type="CDD" id="cd22001">
    <property type="entry name" value="HMG-box_UBF1_rpt4"/>
    <property type="match status" value="1"/>
</dbReference>
<dbReference type="PANTHER" id="PTHR46318">
    <property type="entry name" value="UPSTREAM BINDING TRANSCRIPTION FACTOR"/>
    <property type="match status" value="1"/>
</dbReference>
<dbReference type="Gene3D" id="1.10.30.10">
    <property type="entry name" value="High mobility group box domain"/>
    <property type="match status" value="6"/>
</dbReference>